<dbReference type="InterPro" id="IPR005135">
    <property type="entry name" value="Endo/exonuclease/phosphatase"/>
</dbReference>
<gene>
    <name evidence="9" type="ORF">B0T17DRAFT_508973</name>
</gene>
<feature type="domain" description="Endonuclease/exonuclease/phosphatase" evidence="8">
    <location>
        <begin position="78"/>
        <end position="276"/>
    </location>
</feature>
<dbReference type="EMBL" id="JAULSR010000004">
    <property type="protein sequence ID" value="KAK0621640.1"/>
    <property type="molecule type" value="Genomic_DNA"/>
</dbReference>
<dbReference type="Gene3D" id="3.60.10.10">
    <property type="entry name" value="Endonuclease/exonuclease/phosphatase"/>
    <property type="match status" value="1"/>
</dbReference>
<evidence type="ECO:0000256" key="6">
    <source>
        <dbReference type="PIRSR" id="PIRSR604808-3"/>
    </source>
</evidence>
<feature type="site" description="Transition state stabilizer" evidence="6">
    <location>
        <position position="266"/>
    </location>
</feature>
<evidence type="ECO:0000256" key="5">
    <source>
        <dbReference type="PIRSR" id="PIRSR604808-2"/>
    </source>
</evidence>
<proteinExistence type="inferred from homology"/>
<accession>A0AA39WU50</accession>
<evidence type="ECO:0000256" key="1">
    <source>
        <dbReference type="ARBA" id="ARBA00007092"/>
    </source>
</evidence>
<dbReference type="AlphaFoldDB" id="A0AA39WU50"/>
<dbReference type="InterPro" id="IPR036691">
    <property type="entry name" value="Endo/exonu/phosph_ase_sf"/>
</dbReference>
<dbReference type="GO" id="GO:0008311">
    <property type="term" value="F:double-stranded DNA 3'-5' DNA exonuclease activity"/>
    <property type="evidence" value="ECO:0007669"/>
    <property type="project" value="TreeGrafter"/>
</dbReference>
<keyword evidence="10" id="KW-1185">Reference proteome</keyword>
<sequence>MVNCPRPPLVKRRKLAEETDTAVPSHNDSTNPLNTIRTFSWKINGIEPFLPEPSAKITTFFKPANSGQNNSSPPQLKTHTSLRAFLLRHGWPEVLLLQELKIRQGDSKTLASLLSSLNTPLNPSDITTDNRTYTLHTQIPRDRHNARGNNGKLYGVGTILRTDFAQNHVSRIRDAGWDLEGRVSIVELKPPSPSSSIQIPTTPCKPLALLNIYAVNGTSGPYRSPQSGLAAGTRHDHKIAFHSRLRDECFALQSRGFDAVVAGDLNVARELLDGHPNLRTFPRQHCINRADFNRKFFNQEDNKRARAYVNSDKQSEFKSEGDGSSSSDVSRCLDAVDVLMGKQL</sequence>
<comment type="cofactor">
    <cofactor evidence="5">
        <name>Mg(2+)</name>
        <dbReference type="ChEBI" id="CHEBI:18420"/>
    </cofactor>
    <cofactor evidence="5">
        <name>Mn(2+)</name>
        <dbReference type="ChEBI" id="CHEBI:29035"/>
    </cofactor>
    <text evidence="5">Probably binds two magnesium or manganese ions per subunit.</text>
</comment>
<keyword evidence="4 5" id="KW-0460">Magnesium</keyword>
<dbReference type="PANTHER" id="PTHR22748">
    <property type="entry name" value="AP ENDONUCLEASE"/>
    <property type="match status" value="1"/>
</dbReference>
<comment type="similarity">
    <text evidence="1">Belongs to the DNA repair enzymes AP/ExoA family.</text>
</comment>
<dbReference type="GO" id="GO:0008081">
    <property type="term" value="F:phosphoric diester hydrolase activity"/>
    <property type="evidence" value="ECO:0007669"/>
    <property type="project" value="TreeGrafter"/>
</dbReference>
<evidence type="ECO:0000313" key="9">
    <source>
        <dbReference type="EMBL" id="KAK0621640.1"/>
    </source>
</evidence>
<dbReference type="SUPFAM" id="SSF56219">
    <property type="entry name" value="DNase I-like"/>
    <property type="match status" value="1"/>
</dbReference>
<feature type="region of interest" description="Disordered" evidence="7">
    <location>
        <begin position="308"/>
        <end position="329"/>
    </location>
</feature>
<dbReference type="PANTHER" id="PTHR22748:SF14">
    <property type="entry name" value="ENDONUCLEASE_EXONUCLEASE_PHOSPHATASE DOMAIN-CONTAINING PROTEIN"/>
    <property type="match status" value="1"/>
</dbReference>
<evidence type="ECO:0000256" key="2">
    <source>
        <dbReference type="ARBA" id="ARBA00022723"/>
    </source>
</evidence>
<evidence type="ECO:0000313" key="10">
    <source>
        <dbReference type="Proteomes" id="UP001174934"/>
    </source>
</evidence>
<keyword evidence="3" id="KW-0378">Hydrolase</keyword>
<evidence type="ECO:0000256" key="3">
    <source>
        <dbReference type="ARBA" id="ARBA00022801"/>
    </source>
</evidence>
<keyword evidence="5" id="KW-0464">Manganese</keyword>
<dbReference type="GO" id="GO:0006284">
    <property type="term" value="P:base-excision repair"/>
    <property type="evidence" value="ECO:0007669"/>
    <property type="project" value="TreeGrafter"/>
</dbReference>
<dbReference type="Proteomes" id="UP001174934">
    <property type="component" value="Unassembled WGS sequence"/>
</dbReference>
<reference evidence="9" key="1">
    <citation type="submission" date="2023-06" db="EMBL/GenBank/DDBJ databases">
        <title>Genome-scale phylogeny and comparative genomics of the fungal order Sordariales.</title>
        <authorList>
            <consortium name="Lawrence Berkeley National Laboratory"/>
            <person name="Hensen N."/>
            <person name="Bonometti L."/>
            <person name="Westerberg I."/>
            <person name="Brannstrom I.O."/>
            <person name="Guillou S."/>
            <person name="Cros-Aarteil S."/>
            <person name="Calhoun S."/>
            <person name="Haridas S."/>
            <person name="Kuo A."/>
            <person name="Mondo S."/>
            <person name="Pangilinan J."/>
            <person name="Riley R."/>
            <person name="LaButti K."/>
            <person name="Andreopoulos B."/>
            <person name="Lipzen A."/>
            <person name="Chen C."/>
            <person name="Yanf M."/>
            <person name="Daum C."/>
            <person name="Ng V."/>
            <person name="Clum A."/>
            <person name="Steindorff A."/>
            <person name="Ohm R."/>
            <person name="Martin F."/>
            <person name="Silar P."/>
            <person name="Natvig D."/>
            <person name="Lalanne C."/>
            <person name="Gautier V."/>
            <person name="Ament-velasquez S.L."/>
            <person name="Kruys A."/>
            <person name="Hutchinson M.I."/>
            <person name="Powell A.J."/>
            <person name="Barry K."/>
            <person name="Miller A.N."/>
            <person name="Grigoriev I.V."/>
            <person name="Debuchy R."/>
            <person name="Gladieux P."/>
            <person name="Thoren M.H."/>
            <person name="Johannesson H."/>
        </authorList>
    </citation>
    <scope>NUCLEOTIDE SEQUENCE</scope>
    <source>
        <strain evidence="9">SMH3391-2</strain>
    </source>
</reference>
<dbReference type="GO" id="GO:0046872">
    <property type="term" value="F:metal ion binding"/>
    <property type="evidence" value="ECO:0007669"/>
    <property type="project" value="UniProtKB-KW"/>
</dbReference>
<comment type="caution">
    <text evidence="9">The sequence shown here is derived from an EMBL/GenBank/DDBJ whole genome shotgun (WGS) entry which is preliminary data.</text>
</comment>
<dbReference type="GO" id="GO:0003906">
    <property type="term" value="F:DNA-(apurinic or apyrimidinic site) endonuclease activity"/>
    <property type="evidence" value="ECO:0007669"/>
    <property type="project" value="TreeGrafter"/>
</dbReference>
<dbReference type="InterPro" id="IPR004808">
    <property type="entry name" value="AP_endonuc_1"/>
</dbReference>
<keyword evidence="2 5" id="KW-0479">Metal-binding</keyword>
<feature type="binding site" evidence="5">
    <location>
        <position position="266"/>
    </location>
    <ligand>
        <name>Mg(2+)</name>
        <dbReference type="ChEBI" id="CHEBI:18420"/>
        <label>1</label>
    </ligand>
</feature>
<evidence type="ECO:0000256" key="7">
    <source>
        <dbReference type="SAM" id="MobiDB-lite"/>
    </source>
</evidence>
<evidence type="ECO:0000259" key="8">
    <source>
        <dbReference type="Pfam" id="PF03372"/>
    </source>
</evidence>
<feature type="binding site" evidence="5">
    <location>
        <position position="264"/>
    </location>
    <ligand>
        <name>Mg(2+)</name>
        <dbReference type="ChEBI" id="CHEBI:18420"/>
        <label>1</label>
    </ligand>
</feature>
<dbReference type="GO" id="GO:0005634">
    <property type="term" value="C:nucleus"/>
    <property type="evidence" value="ECO:0007669"/>
    <property type="project" value="TreeGrafter"/>
</dbReference>
<name>A0AA39WU50_9PEZI</name>
<dbReference type="Pfam" id="PF03372">
    <property type="entry name" value="Exo_endo_phos"/>
    <property type="match status" value="1"/>
</dbReference>
<evidence type="ECO:0000256" key="4">
    <source>
        <dbReference type="ARBA" id="ARBA00022842"/>
    </source>
</evidence>
<organism evidence="9 10">
    <name type="scientific">Bombardia bombarda</name>
    <dbReference type="NCBI Taxonomy" id="252184"/>
    <lineage>
        <taxon>Eukaryota</taxon>
        <taxon>Fungi</taxon>
        <taxon>Dikarya</taxon>
        <taxon>Ascomycota</taxon>
        <taxon>Pezizomycotina</taxon>
        <taxon>Sordariomycetes</taxon>
        <taxon>Sordariomycetidae</taxon>
        <taxon>Sordariales</taxon>
        <taxon>Lasiosphaeriaceae</taxon>
        <taxon>Bombardia</taxon>
    </lineage>
</organism>
<protein>
    <recommendedName>
        <fullName evidence="8">Endonuclease/exonuclease/phosphatase domain-containing protein</fullName>
    </recommendedName>
</protein>
<feature type="region of interest" description="Disordered" evidence="7">
    <location>
        <begin position="1"/>
        <end position="29"/>
    </location>
</feature>
<feature type="binding site" evidence="5">
    <location>
        <position position="99"/>
    </location>
    <ligand>
        <name>Mg(2+)</name>
        <dbReference type="ChEBI" id="CHEBI:18420"/>
        <label>1</label>
    </ligand>
</feature>